<keyword evidence="2" id="KW-1185">Reference proteome</keyword>
<proteinExistence type="predicted"/>
<dbReference type="AlphaFoldDB" id="A0AAV6PGU1"/>
<evidence type="ECO:0000313" key="1">
    <source>
        <dbReference type="EMBL" id="KAG7463222.1"/>
    </source>
</evidence>
<evidence type="ECO:0000313" key="2">
    <source>
        <dbReference type="Proteomes" id="UP000693946"/>
    </source>
</evidence>
<name>A0AAV6PGU1_SOLSE</name>
<dbReference type="Proteomes" id="UP000693946">
    <property type="component" value="Unassembled WGS sequence"/>
</dbReference>
<protein>
    <submittedName>
        <fullName evidence="1">Uncharacterized protein</fullName>
    </submittedName>
</protein>
<comment type="caution">
    <text evidence="1">The sequence shown here is derived from an EMBL/GenBank/DDBJ whole genome shotgun (WGS) entry which is preliminary data.</text>
</comment>
<sequence>MSAFNGPAEVQVLCLKRVRGAERRNSVYIMKKEEEMNGATLLRHHTSHCMST</sequence>
<reference evidence="1 2" key="1">
    <citation type="journal article" date="2021" name="Sci. Rep.">
        <title>Chromosome anchoring in Senegalese sole (Solea senegalensis) reveals sex-associated markers and genome rearrangements in flatfish.</title>
        <authorList>
            <person name="Guerrero-Cozar I."/>
            <person name="Gomez-Garrido J."/>
            <person name="Berbel C."/>
            <person name="Martinez-Blanch J.F."/>
            <person name="Alioto T."/>
            <person name="Claros M.G."/>
            <person name="Gagnaire P.A."/>
            <person name="Manchado M."/>
        </authorList>
    </citation>
    <scope>NUCLEOTIDE SEQUENCE [LARGE SCALE GENOMIC DNA]</scope>
    <source>
        <strain evidence="1">Sse05_10M</strain>
    </source>
</reference>
<gene>
    <name evidence="1" type="ORF">JOB18_013764</name>
</gene>
<dbReference type="EMBL" id="JAGKHQ010000908">
    <property type="protein sequence ID" value="KAG7463222.1"/>
    <property type="molecule type" value="Genomic_DNA"/>
</dbReference>
<organism evidence="1 2">
    <name type="scientific">Solea senegalensis</name>
    <name type="common">Senegalese sole</name>
    <dbReference type="NCBI Taxonomy" id="28829"/>
    <lineage>
        <taxon>Eukaryota</taxon>
        <taxon>Metazoa</taxon>
        <taxon>Chordata</taxon>
        <taxon>Craniata</taxon>
        <taxon>Vertebrata</taxon>
        <taxon>Euteleostomi</taxon>
        <taxon>Actinopterygii</taxon>
        <taxon>Neopterygii</taxon>
        <taxon>Teleostei</taxon>
        <taxon>Neoteleostei</taxon>
        <taxon>Acanthomorphata</taxon>
        <taxon>Carangaria</taxon>
        <taxon>Pleuronectiformes</taxon>
        <taxon>Pleuronectoidei</taxon>
        <taxon>Soleidae</taxon>
        <taxon>Solea</taxon>
    </lineage>
</organism>
<accession>A0AAV6PGU1</accession>